<evidence type="ECO:0000313" key="4">
    <source>
        <dbReference type="EMBL" id="CAB4185960.1"/>
    </source>
</evidence>
<dbReference type="EMBL" id="LR797449">
    <property type="protein sequence ID" value="CAB4217318.1"/>
    <property type="molecule type" value="Genomic_DNA"/>
</dbReference>
<dbReference type="EMBL" id="LR796532">
    <property type="protein sequence ID" value="CAB4149954.1"/>
    <property type="molecule type" value="Genomic_DNA"/>
</dbReference>
<dbReference type="EMBL" id="LR796914">
    <property type="protein sequence ID" value="CAB4173821.1"/>
    <property type="molecule type" value="Genomic_DNA"/>
</dbReference>
<evidence type="ECO:0000313" key="7">
    <source>
        <dbReference type="EMBL" id="CAB5231101.1"/>
    </source>
</evidence>
<feature type="transmembrane region" description="Helical" evidence="1">
    <location>
        <begin position="286"/>
        <end position="314"/>
    </location>
</feature>
<proteinExistence type="predicted"/>
<feature type="transmembrane region" description="Helical" evidence="1">
    <location>
        <begin position="326"/>
        <end position="358"/>
    </location>
</feature>
<sequence length="542" mass="54602">MAEKSRTLKLSILGDVDNLTKGLSKASKDTQTFSGNINNIAKKATIAFGAAAAAIGVFATAAIKNALADEAAQRKLAETLKVSTGATVEQTRAVETWISKTSVAIGVSDDELRPSLARLARSTNDVSKAQDLLNLALDISAATGKPLEAVSNALGKAYDGNAASLGRLGLGLDANILKSKDTDLIMNTLKKTYGSFAENEAETTAKKFERIGIATDEAKEAIGAALLPIVEKLANYILSTVVPNMNAFIAGLTGTKNESGEATKGAYAFGEMVKKVAGVVYDFKEVLLVTAGIMATVFVVSKISAAVSATIALIKSLIMAYNALKASAIVTGVATAFALNPLLGVGAAALAAGVLAAANALANSSTSNIDLGDGTTGGLNPIQSGSYLASGRTAGAGGGGLGGLGGGGGAGGGGGGGSVFTPQAATSLKDLVDKLTNLNEAIGETVFQVETGGISKAAGAAKLAEYQAQIAVLERQAQSVGAIDTTSNFNPGGFRMGEARTLNINMGIVGDPESAARVIVDTLTDSAARGGVGTFVTSSWDR</sequence>
<evidence type="ECO:0000256" key="1">
    <source>
        <dbReference type="SAM" id="Phobius"/>
    </source>
</evidence>
<accession>A0A6J5R8Z4</accession>
<dbReference type="EMBL" id="LR797084">
    <property type="protein sequence ID" value="CAB4185960.1"/>
    <property type="molecule type" value="Genomic_DNA"/>
</dbReference>
<keyword evidence="1" id="KW-1133">Transmembrane helix</keyword>
<protein>
    <submittedName>
        <fullName evidence="5">Uncharacterized protein</fullName>
    </submittedName>
</protein>
<keyword evidence="1" id="KW-0472">Membrane</keyword>
<evidence type="ECO:0000313" key="5">
    <source>
        <dbReference type="EMBL" id="CAB4194060.1"/>
    </source>
</evidence>
<gene>
    <name evidence="4" type="ORF">UFOVP1140_19</name>
    <name evidence="5" type="ORF">UFOVP1258_2</name>
    <name evidence="6" type="ORF">UFOVP1500_21</name>
    <name evidence="7" type="ORF">UFOVP1588_26</name>
    <name evidence="2" type="ORF">UFOVP544_21</name>
    <name evidence="3" type="ORF">UFOVP976_15</name>
</gene>
<organism evidence="5">
    <name type="scientific">uncultured Caudovirales phage</name>
    <dbReference type="NCBI Taxonomy" id="2100421"/>
    <lineage>
        <taxon>Viruses</taxon>
        <taxon>Duplodnaviria</taxon>
        <taxon>Heunggongvirae</taxon>
        <taxon>Uroviricota</taxon>
        <taxon>Caudoviricetes</taxon>
        <taxon>Peduoviridae</taxon>
        <taxon>Maltschvirus</taxon>
        <taxon>Maltschvirus maltsch</taxon>
    </lineage>
</organism>
<dbReference type="EMBL" id="LR797205">
    <property type="protein sequence ID" value="CAB4194060.1"/>
    <property type="molecule type" value="Genomic_DNA"/>
</dbReference>
<evidence type="ECO:0000313" key="6">
    <source>
        <dbReference type="EMBL" id="CAB4217318.1"/>
    </source>
</evidence>
<evidence type="ECO:0000313" key="2">
    <source>
        <dbReference type="EMBL" id="CAB4149954.1"/>
    </source>
</evidence>
<evidence type="ECO:0000313" key="3">
    <source>
        <dbReference type="EMBL" id="CAB4173821.1"/>
    </source>
</evidence>
<keyword evidence="1" id="KW-0812">Transmembrane</keyword>
<reference evidence="5" key="1">
    <citation type="submission" date="2020-05" db="EMBL/GenBank/DDBJ databases">
        <authorList>
            <person name="Chiriac C."/>
            <person name="Salcher M."/>
            <person name="Ghai R."/>
            <person name="Kavagutti S V."/>
        </authorList>
    </citation>
    <scope>NUCLEOTIDE SEQUENCE</scope>
</reference>
<name>A0A6J5R8Z4_9CAUD</name>
<dbReference type="EMBL" id="LR798424">
    <property type="protein sequence ID" value="CAB5231101.1"/>
    <property type="molecule type" value="Genomic_DNA"/>
</dbReference>